<reference evidence="1 3" key="1">
    <citation type="submission" date="2018-07" db="EMBL/GenBank/DDBJ databases">
        <title>The draft genome of Phyllobacterium salinisoli.</title>
        <authorList>
            <person name="Liu L."/>
            <person name="Li L."/>
            <person name="Zhang X."/>
            <person name="Liang L."/>
        </authorList>
    </citation>
    <scope>NUCLEOTIDE SEQUENCE [LARGE SCALE GENOMIC DNA]</scope>
    <source>
        <strain evidence="1 3">LLAN61</strain>
    </source>
</reference>
<dbReference type="AlphaFoldDB" id="A0A368JWA7"/>
<keyword evidence="3" id="KW-1185">Reference proteome</keyword>
<sequence length="72" mass="8242">MHGAYFNTLGVERNTQNPVYTIRTMPENMMDMEGRPAFSTWTGGLLGVMGKQMEDHQAMHRSWYLDAAVKSF</sequence>
<protein>
    <submittedName>
        <fullName evidence="1">Uncharacterized protein</fullName>
    </submittedName>
</protein>
<organism evidence="1 3">
    <name type="scientific">Phyllobacterium salinisoli</name>
    <dbReference type="NCBI Taxonomy" id="1899321"/>
    <lineage>
        <taxon>Bacteria</taxon>
        <taxon>Pseudomonadati</taxon>
        <taxon>Pseudomonadota</taxon>
        <taxon>Alphaproteobacteria</taxon>
        <taxon>Hyphomicrobiales</taxon>
        <taxon>Phyllobacteriaceae</taxon>
        <taxon>Phyllobacterium</taxon>
    </lineage>
</organism>
<dbReference type="EMBL" id="QOZG01000122">
    <property type="protein sequence ID" value="RCS21282.1"/>
    <property type="molecule type" value="Genomic_DNA"/>
</dbReference>
<evidence type="ECO:0000313" key="1">
    <source>
        <dbReference type="EMBL" id="RCS20958.1"/>
    </source>
</evidence>
<dbReference type="EMBL" id="QOZG01000163">
    <property type="protein sequence ID" value="RCS20958.1"/>
    <property type="molecule type" value="Genomic_DNA"/>
</dbReference>
<evidence type="ECO:0000313" key="2">
    <source>
        <dbReference type="EMBL" id="RCS21282.1"/>
    </source>
</evidence>
<proteinExistence type="predicted"/>
<name>A0A368JWA7_9HYPH</name>
<dbReference type="Proteomes" id="UP000253420">
    <property type="component" value="Unassembled WGS sequence"/>
</dbReference>
<comment type="caution">
    <text evidence="1">The sequence shown here is derived from an EMBL/GenBank/DDBJ whole genome shotgun (WGS) entry which is preliminary data.</text>
</comment>
<accession>A0A368JWA7</accession>
<evidence type="ECO:0000313" key="3">
    <source>
        <dbReference type="Proteomes" id="UP000253420"/>
    </source>
</evidence>
<gene>
    <name evidence="2" type="ORF">DUT91_25205</name>
    <name evidence="1" type="ORF">DUT91_25390</name>
</gene>